<dbReference type="OrthoDB" id="3546279at2759"/>
<evidence type="ECO:0000313" key="1">
    <source>
        <dbReference type="EMBL" id="KAF4454663.1"/>
    </source>
</evidence>
<proteinExistence type="predicted"/>
<comment type="caution">
    <text evidence="1">The sequence shown here is derived from an EMBL/GenBank/DDBJ whole genome shotgun (WGS) entry which is preliminary data.</text>
</comment>
<dbReference type="GO" id="GO:0001228">
    <property type="term" value="F:DNA-binding transcription activator activity, RNA polymerase II-specific"/>
    <property type="evidence" value="ECO:0007669"/>
    <property type="project" value="TreeGrafter"/>
</dbReference>
<organism evidence="1 2">
    <name type="scientific">Fusarium austroafricanum</name>
    <dbReference type="NCBI Taxonomy" id="2364996"/>
    <lineage>
        <taxon>Eukaryota</taxon>
        <taxon>Fungi</taxon>
        <taxon>Dikarya</taxon>
        <taxon>Ascomycota</taxon>
        <taxon>Pezizomycotina</taxon>
        <taxon>Sordariomycetes</taxon>
        <taxon>Hypocreomycetidae</taxon>
        <taxon>Hypocreales</taxon>
        <taxon>Nectriaceae</taxon>
        <taxon>Fusarium</taxon>
        <taxon>Fusarium concolor species complex</taxon>
    </lineage>
</organism>
<protein>
    <submittedName>
        <fullName evidence="1">Sterol uptake control protein 2</fullName>
    </submittedName>
</protein>
<sequence length="143" mass="15922">MSDILDSYQPTLERSISGDLFIRGSQAQSTPLLTATVAQLQQIVVPGVFDTTTVTTCQNSITSVINWIENTIGTTPEPDSRLAMTWCLSVSLEFLDLIRQRQPIALGILAHYCVVLYQDGKSTWYMRNLGKPILEDISNNMEP</sequence>
<gene>
    <name evidence="1" type="ORF">F53441_2897</name>
</gene>
<name>A0A8H4KSV5_9HYPO</name>
<dbReference type="PANTHER" id="PTHR47784">
    <property type="entry name" value="STEROL UPTAKE CONTROL PROTEIN 2"/>
    <property type="match status" value="1"/>
</dbReference>
<dbReference type="EMBL" id="JAADJG010000118">
    <property type="protein sequence ID" value="KAF4454663.1"/>
    <property type="molecule type" value="Genomic_DNA"/>
</dbReference>
<dbReference type="InterPro" id="IPR053157">
    <property type="entry name" value="Sterol_Uptake_Regulator"/>
</dbReference>
<keyword evidence="2" id="KW-1185">Reference proteome</keyword>
<dbReference type="PANTHER" id="PTHR47784:SF5">
    <property type="entry name" value="STEROL UPTAKE CONTROL PROTEIN 2"/>
    <property type="match status" value="1"/>
</dbReference>
<reference evidence="1" key="1">
    <citation type="submission" date="2020-01" db="EMBL/GenBank/DDBJ databases">
        <title>Identification and distribution of gene clusters putatively required for synthesis of sphingolipid metabolism inhibitors in phylogenetically diverse species of the filamentous fungus Fusarium.</title>
        <authorList>
            <person name="Kim H.-S."/>
            <person name="Busman M."/>
            <person name="Brown D.W."/>
            <person name="Divon H."/>
            <person name="Uhlig S."/>
            <person name="Proctor R.H."/>
        </authorList>
    </citation>
    <scope>NUCLEOTIDE SEQUENCE</scope>
    <source>
        <strain evidence="1">NRRL 53441</strain>
    </source>
</reference>
<accession>A0A8H4KSV5</accession>
<dbReference type="AlphaFoldDB" id="A0A8H4KSV5"/>
<dbReference type="Proteomes" id="UP000605986">
    <property type="component" value="Unassembled WGS sequence"/>
</dbReference>
<evidence type="ECO:0000313" key="2">
    <source>
        <dbReference type="Proteomes" id="UP000605986"/>
    </source>
</evidence>